<dbReference type="eggNOG" id="COG0859">
    <property type="taxonomic scope" value="Bacteria"/>
</dbReference>
<evidence type="ECO:0000256" key="4">
    <source>
        <dbReference type="ARBA" id="ARBA00044042"/>
    </source>
</evidence>
<evidence type="ECO:0000256" key="2">
    <source>
        <dbReference type="ARBA" id="ARBA00022679"/>
    </source>
</evidence>
<dbReference type="PANTHER" id="PTHR30160:SF1">
    <property type="entry name" value="LIPOPOLYSACCHARIDE 1,2-N-ACETYLGLUCOSAMINETRANSFERASE-RELATED"/>
    <property type="match status" value="1"/>
</dbReference>
<dbReference type="OrthoDB" id="9783989at2"/>
<keyword evidence="2 6" id="KW-0808">Transferase</keyword>
<dbReference type="EMBL" id="CP097562">
    <property type="protein sequence ID" value="USF24242.1"/>
    <property type="molecule type" value="Genomic_DNA"/>
</dbReference>
<dbReference type="GO" id="GO:0008713">
    <property type="term" value="F:ADP-heptose-lipopolysaccharide heptosyltransferase activity"/>
    <property type="evidence" value="ECO:0007669"/>
    <property type="project" value="UniProtKB-EC"/>
</dbReference>
<dbReference type="KEGG" id="msch:N508_001325"/>
<dbReference type="PANTHER" id="PTHR30160">
    <property type="entry name" value="TETRAACYLDISACCHARIDE 4'-KINASE-RELATED"/>
    <property type="match status" value="1"/>
</dbReference>
<reference evidence="6" key="3">
    <citation type="submission" date="2022-06" db="EMBL/GenBank/DDBJ databases">
        <title>Resources to Facilitate Use of the Altered Schaedler Flora (ASF) Mouse Model to Study Microbiome Function.</title>
        <authorList>
            <person name="Proctor A."/>
            <person name="Parvinroo S."/>
            <person name="Richie T."/>
            <person name="Jia X."/>
            <person name="Lee S.T.M."/>
            <person name="Karp P.D."/>
            <person name="Paley S."/>
            <person name="Kostic A.D."/>
            <person name="Pierre J.F."/>
            <person name="Wannemuehler M.J."/>
            <person name="Phillips G.J."/>
        </authorList>
    </citation>
    <scope>NUCLEOTIDE SEQUENCE</scope>
    <source>
        <strain evidence="6">ASF457</strain>
    </source>
</reference>
<dbReference type="RefSeq" id="WP_023275610.1">
    <property type="nucleotide sequence ID" value="NZ_CP097562.1"/>
</dbReference>
<evidence type="ECO:0000313" key="6">
    <source>
        <dbReference type="EMBL" id="USF24242.1"/>
    </source>
</evidence>
<dbReference type="Pfam" id="PF01075">
    <property type="entry name" value="Glyco_transf_9"/>
    <property type="match status" value="1"/>
</dbReference>
<sequence>MKANNQFKNILVFNPAFLGDTIITTPLIRALHVLYPKAKISFCIRPEHADLFYNIPFINEVIIFDKRNTHKGFGGLLKFVKIISNYQFDLIIDLHLSLRSSTLFSMVKNTYIVGFSSAVMSYLFNKRVEKKQELCEVERNLMILSALCDDFSLEDAKKIGGPLTAYIDKHLKENALSYFAVSAPDRKVIGIAPGSVWSTKRYPVEYFVNVAEDLYNKGYAVALFGGKDDKESLDEFASLFKYPYFDFAYKTSLKELPAILSAVDLLLSNDSGAMHIAIAAGTPAVAVFGPTVKSLGFFPYDEKSIVVENNDINCRPCGKHGGNTCPKGHFKCMKDIEPERVLIAALSILQQG</sequence>
<dbReference type="InterPro" id="IPR002201">
    <property type="entry name" value="Glyco_trans_9"/>
</dbReference>
<dbReference type="AlphaFoldDB" id="V2QDH7"/>
<gene>
    <name evidence="6" type="primary">rfaF_1</name>
    <name evidence="6" type="ORF">N508_001325</name>
</gene>
<proteinExistence type="inferred from homology"/>
<dbReference type="InterPro" id="IPR051199">
    <property type="entry name" value="LPS_LOS_Heptosyltrfase"/>
</dbReference>
<comment type="similarity">
    <text evidence="3">Belongs to the glycosyltransferase 9 family.</text>
</comment>
<evidence type="ECO:0000256" key="5">
    <source>
        <dbReference type="ARBA" id="ARBA00047503"/>
    </source>
</evidence>
<reference evidence="6" key="2">
    <citation type="submission" date="2022-05" db="EMBL/GenBank/DDBJ databases">
        <authorList>
            <person name="Proctor A.L."/>
            <person name="Phillips G.J."/>
            <person name="Wannemuehler M.J."/>
        </authorList>
    </citation>
    <scope>NUCLEOTIDE SEQUENCE</scope>
    <source>
        <strain evidence="6">ASF457</strain>
    </source>
</reference>
<dbReference type="GO" id="GO:0009244">
    <property type="term" value="P:lipopolysaccharide core region biosynthetic process"/>
    <property type="evidence" value="ECO:0007669"/>
    <property type="project" value="TreeGrafter"/>
</dbReference>
<protein>
    <recommendedName>
        <fullName evidence="4">lipopolysaccharide heptosyltransferase II</fullName>
        <ecNumber evidence="4">2.4.99.24</ecNumber>
    </recommendedName>
</protein>
<dbReference type="CDD" id="cd03789">
    <property type="entry name" value="GT9_LPS_heptosyltransferase"/>
    <property type="match status" value="1"/>
</dbReference>
<keyword evidence="1" id="KW-0328">Glycosyltransferase</keyword>
<accession>V2QDH7</accession>
<reference evidence="6" key="1">
    <citation type="journal article" date="2014" name="Genome Announc.">
        <title>Draft genome sequences of the altered schaedler flora, a defined bacterial community from gnotobiotic mice.</title>
        <authorList>
            <person name="Wannemuehler M.J."/>
            <person name="Overstreet A.M."/>
            <person name="Ward D.V."/>
            <person name="Phillips G.J."/>
        </authorList>
    </citation>
    <scope>NUCLEOTIDE SEQUENCE</scope>
    <source>
        <strain evidence="6">ASF457</strain>
    </source>
</reference>
<evidence type="ECO:0000313" key="7">
    <source>
        <dbReference type="Proteomes" id="UP000017429"/>
    </source>
</evidence>
<dbReference type="SUPFAM" id="SSF53756">
    <property type="entry name" value="UDP-Glycosyltransferase/glycogen phosphorylase"/>
    <property type="match status" value="1"/>
</dbReference>
<keyword evidence="7" id="KW-1185">Reference proteome</keyword>
<dbReference type="InterPro" id="IPR011910">
    <property type="entry name" value="RfaF"/>
</dbReference>
<dbReference type="GO" id="GO:0005829">
    <property type="term" value="C:cytosol"/>
    <property type="evidence" value="ECO:0007669"/>
    <property type="project" value="TreeGrafter"/>
</dbReference>
<dbReference type="EC" id="2.4.99.24" evidence="4"/>
<name>V2QDH7_9BACT</name>
<dbReference type="Proteomes" id="UP000017429">
    <property type="component" value="Chromosome"/>
</dbReference>
<organism evidence="6 7">
    <name type="scientific">Mucispirillum schaedleri ASF457</name>
    <dbReference type="NCBI Taxonomy" id="1379858"/>
    <lineage>
        <taxon>Bacteria</taxon>
        <taxon>Pseudomonadati</taxon>
        <taxon>Deferribacterota</taxon>
        <taxon>Deferribacteres</taxon>
        <taxon>Deferribacterales</taxon>
        <taxon>Mucispirillaceae</taxon>
        <taxon>Mucispirillum</taxon>
    </lineage>
</organism>
<dbReference type="NCBIfam" id="TIGR02195">
    <property type="entry name" value="heptsyl_trn_II"/>
    <property type="match status" value="1"/>
</dbReference>
<evidence type="ECO:0000256" key="1">
    <source>
        <dbReference type="ARBA" id="ARBA00022676"/>
    </source>
</evidence>
<comment type="catalytic activity">
    <reaction evidence="5">
        <text>an L-alpha-D-Hep-(1-&gt;5)-[alpha-Kdo-(2-&gt;4)]-alpha-Kdo-(2-&gt;6)-lipid A + ADP-L-glycero-beta-D-manno-heptose = an L-alpha-D-Hep-(1-&gt;3)-L-alpha-D-Hep-(1-&gt;5)-[alpha-Kdo-(2-&gt;4)]-alpha-Kdo-(2-&gt;6)-lipid A + ADP + H(+)</text>
        <dbReference type="Rhea" id="RHEA:74071"/>
        <dbReference type="ChEBI" id="CHEBI:15378"/>
        <dbReference type="ChEBI" id="CHEBI:61506"/>
        <dbReference type="ChEBI" id="CHEBI:193068"/>
        <dbReference type="ChEBI" id="CHEBI:193069"/>
        <dbReference type="ChEBI" id="CHEBI:456216"/>
        <dbReference type="EC" id="2.4.99.24"/>
    </reaction>
</comment>
<dbReference type="Gene3D" id="3.40.50.2000">
    <property type="entry name" value="Glycogen Phosphorylase B"/>
    <property type="match status" value="2"/>
</dbReference>
<evidence type="ECO:0000256" key="3">
    <source>
        <dbReference type="ARBA" id="ARBA00043995"/>
    </source>
</evidence>